<dbReference type="InterPro" id="IPR032259">
    <property type="entry name" value="HIBYL-CoA-H"/>
</dbReference>
<dbReference type="Proteomes" id="UP000000546">
    <property type="component" value="Chromosome"/>
</dbReference>
<dbReference type="CDD" id="cd06558">
    <property type="entry name" value="crotonase-like"/>
    <property type="match status" value="1"/>
</dbReference>
<evidence type="ECO:0000259" key="4">
    <source>
        <dbReference type="Pfam" id="PF16113"/>
    </source>
</evidence>
<keyword evidence="5" id="KW-0413">Isomerase</keyword>
<dbReference type="KEGG" id="par:Psyc_0903"/>
<dbReference type="Pfam" id="PF16113">
    <property type="entry name" value="ECH_2"/>
    <property type="match status" value="1"/>
</dbReference>
<dbReference type="eggNOG" id="COG1024">
    <property type="taxonomic scope" value="Bacteria"/>
</dbReference>
<dbReference type="InterPro" id="IPR029045">
    <property type="entry name" value="ClpP/crotonase-like_dom_sf"/>
</dbReference>
<comment type="catalytic activity">
    <reaction evidence="1">
        <text>3-hydroxy-2-methylpropanoyl-CoA + H2O = 3-hydroxy-2-methylpropanoate + CoA + H(+)</text>
        <dbReference type="Rhea" id="RHEA:20888"/>
        <dbReference type="ChEBI" id="CHEBI:11805"/>
        <dbReference type="ChEBI" id="CHEBI:15377"/>
        <dbReference type="ChEBI" id="CHEBI:15378"/>
        <dbReference type="ChEBI" id="CHEBI:57287"/>
        <dbReference type="ChEBI" id="CHEBI:57340"/>
        <dbReference type="EC" id="3.1.2.4"/>
    </reaction>
</comment>
<keyword evidence="5" id="KW-0456">Lyase</keyword>
<keyword evidence="6" id="KW-1185">Reference proteome</keyword>
<dbReference type="STRING" id="259536.Psyc_0903"/>
<dbReference type="GO" id="GO:0005829">
    <property type="term" value="C:cytosol"/>
    <property type="evidence" value="ECO:0007669"/>
    <property type="project" value="TreeGrafter"/>
</dbReference>
<dbReference type="PANTHER" id="PTHR43176:SF3">
    <property type="entry name" value="3-HYDROXYISOBUTYRYL-COA HYDROLASE, MITOCHONDRIAL"/>
    <property type="match status" value="1"/>
</dbReference>
<name>Q4FTA2_PSYA2</name>
<evidence type="ECO:0000256" key="2">
    <source>
        <dbReference type="ARBA" id="ARBA00011915"/>
    </source>
</evidence>
<dbReference type="EC" id="3.1.2.4" evidence="2"/>
<accession>Q4FTA2</accession>
<evidence type="ECO:0000256" key="3">
    <source>
        <dbReference type="ARBA" id="ARBA00022801"/>
    </source>
</evidence>
<dbReference type="OrthoDB" id="9790967at2"/>
<dbReference type="GO" id="GO:0006574">
    <property type="term" value="P:L-valine catabolic process"/>
    <property type="evidence" value="ECO:0007669"/>
    <property type="project" value="TreeGrafter"/>
</dbReference>
<organism evidence="5 6">
    <name type="scientific">Psychrobacter arcticus (strain DSM 17307 / VKM B-2377 / 273-4)</name>
    <dbReference type="NCBI Taxonomy" id="259536"/>
    <lineage>
        <taxon>Bacteria</taxon>
        <taxon>Pseudomonadati</taxon>
        <taxon>Pseudomonadota</taxon>
        <taxon>Gammaproteobacteria</taxon>
        <taxon>Moraxellales</taxon>
        <taxon>Moraxellaceae</taxon>
        <taxon>Psychrobacter</taxon>
    </lineage>
</organism>
<feature type="domain" description="Enoyl-CoA hydratase/isomerase" evidence="4">
    <location>
        <begin position="26"/>
        <end position="370"/>
    </location>
</feature>
<evidence type="ECO:0000256" key="1">
    <source>
        <dbReference type="ARBA" id="ARBA00001709"/>
    </source>
</evidence>
<gene>
    <name evidence="5" type="ordered locus">Psyc_0903</name>
</gene>
<dbReference type="RefSeq" id="WP_011280180.1">
    <property type="nucleotide sequence ID" value="NC_007204.1"/>
</dbReference>
<protein>
    <recommendedName>
        <fullName evidence="2">3-hydroxyisobutyryl-CoA hydrolase</fullName>
        <ecNumber evidence="2">3.1.2.4</ecNumber>
    </recommendedName>
</protein>
<dbReference type="EMBL" id="CP000082">
    <property type="protein sequence ID" value="AAZ18756.1"/>
    <property type="molecule type" value="Genomic_DNA"/>
</dbReference>
<dbReference type="PANTHER" id="PTHR43176">
    <property type="entry name" value="3-HYDROXYISOBUTYRYL-COA HYDROLASE-RELATED"/>
    <property type="match status" value="1"/>
</dbReference>
<keyword evidence="3" id="KW-0378">Hydrolase</keyword>
<dbReference type="GO" id="GO:0016829">
    <property type="term" value="F:lyase activity"/>
    <property type="evidence" value="ECO:0007669"/>
    <property type="project" value="UniProtKB-KW"/>
</dbReference>
<evidence type="ECO:0000313" key="5">
    <source>
        <dbReference type="EMBL" id="AAZ18756.1"/>
    </source>
</evidence>
<reference evidence="5 6" key="1">
    <citation type="journal article" date="2010" name="Appl. Environ. Microbiol.">
        <title>The genome sequence of Psychrobacter arcticus 273-4, a psychroactive Siberian permafrost bacterium, reveals mechanisms for adaptation to low-temperature growth.</title>
        <authorList>
            <person name="Ayala-del-Rio H.L."/>
            <person name="Chain P.S."/>
            <person name="Grzymski J.J."/>
            <person name="Ponder M.A."/>
            <person name="Ivanova N."/>
            <person name="Bergholz P.W."/>
            <person name="Di Bartolo G."/>
            <person name="Hauser L."/>
            <person name="Land M."/>
            <person name="Bakermans C."/>
            <person name="Rodrigues D."/>
            <person name="Klappenbach J."/>
            <person name="Zarka D."/>
            <person name="Larimer F."/>
            <person name="Richardson P."/>
            <person name="Murray A."/>
            <person name="Thomashow M."/>
            <person name="Tiedje J.M."/>
        </authorList>
    </citation>
    <scope>NUCLEOTIDE SEQUENCE [LARGE SCALE GENOMIC DNA]</scope>
    <source>
        <strain evidence="6">DSM 17307 / VKM B-2377 / 273-4</strain>
    </source>
</reference>
<evidence type="ECO:0000313" key="6">
    <source>
        <dbReference type="Proteomes" id="UP000000546"/>
    </source>
</evidence>
<dbReference type="AlphaFoldDB" id="Q4FTA2"/>
<dbReference type="Gene3D" id="3.90.226.10">
    <property type="entry name" value="2-enoyl-CoA Hydratase, Chain A, domain 1"/>
    <property type="match status" value="1"/>
</dbReference>
<dbReference type="SUPFAM" id="SSF52096">
    <property type="entry name" value="ClpP/crotonase"/>
    <property type="match status" value="1"/>
</dbReference>
<sequence>MTAAIEGTPDAPVLFSTEPTDCGHLIGIMTLNMPKSLNALSVEMCQLLSQQLEQWEGDDQVVALLLKGAGDKAFCAGGDIRRLYDSMSTTAPMPNPYATDFFGHEYNLYRKMHFYPKPLILWGDGIIMGGGMGLMAGCSHRLVTERTRFAMPEITIGLFPDASGSWFLQRMPAKTGLFLGLTGAQCNGSDALLVNLAEYAVASNDYDAIMQCLKQSDWQTTADADNKESHKENNNSAHSIVSRALAAQPVAELPASKLAQHWRAIQQLMNSGGLGDIDALLQSDEALTQLDADFSADSWTQRAVATYRHGCPVTAALTYALYHKVTDLSLEQVLYLETNVAVHCAANPDFKEGVRALLIDKDRSPHWSRTLADCLSVEGQNYIQQHFTNPYDKGEHPLDDWLSNAALGNEAVR</sequence>
<dbReference type="HOGENOM" id="CLU_009834_22_1_6"/>
<dbReference type="GO" id="GO:0016853">
    <property type="term" value="F:isomerase activity"/>
    <property type="evidence" value="ECO:0007669"/>
    <property type="project" value="UniProtKB-KW"/>
</dbReference>
<dbReference type="GO" id="GO:0003860">
    <property type="term" value="F:3-hydroxyisobutyryl-CoA hydrolase activity"/>
    <property type="evidence" value="ECO:0007669"/>
    <property type="project" value="UniProtKB-EC"/>
</dbReference>
<dbReference type="NCBIfam" id="NF004127">
    <property type="entry name" value="PRK05617.1"/>
    <property type="match status" value="1"/>
</dbReference>
<proteinExistence type="predicted"/>
<dbReference type="InterPro" id="IPR045004">
    <property type="entry name" value="ECH_dom"/>
</dbReference>